<dbReference type="EMBL" id="BQNB010008726">
    <property type="protein sequence ID" value="GJS53444.1"/>
    <property type="molecule type" value="Genomic_DNA"/>
</dbReference>
<organism evidence="4 5">
    <name type="scientific">Tanacetum coccineum</name>
    <dbReference type="NCBI Taxonomy" id="301880"/>
    <lineage>
        <taxon>Eukaryota</taxon>
        <taxon>Viridiplantae</taxon>
        <taxon>Streptophyta</taxon>
        <taxon>Embryophyta</taxon>
        <taxon>Tracheophyta</taxon>
        <taxon>Spermatophyta</taxon>
        <taxon>Magnoliopsida</taxon>
        <taxon>eudicotyledons</taxon>
        <taxon>Gunneridae</taxon>
        <taxon>Pentapetalae</taxon>
        <taxon>asterids</taxon>
        <taxon>campanulids</taxon>
        <taxon>Asterales</taxon>
        <taxon>Asteraceae</taxon>
        <taxon>Asteroideae</taxon>
        <taxon>Anthemideae</taxon>
        <taxon>Anthemidinae</taxon>
        <taxon>Tanacetum</taxon>
    </lineage>
</organism>
<dbReference type="PROSITE" id="PS50158">
    <property type="entry name" value="ZF_CCHC"/>
    <property type="match status" value="1"/>
</dbReference>
<proteinExistence type="predicted"/>
<gene>
    <name evidence="4" type="ORF">Tco_0626806</name>
</gene>
<feature type="compositionally biased region" description="Basic and acidic residues" evidence="2">
    <location>
        <begin position="92"/>
        <end position="103"/>
    </location>
</feature>
<feature type="region of interest" description="Disordered" evidence="2">
    <location>
        <begin position="92"/>
        <end position="119"/>
    </location>
</feature>
<dbReference type="InterPro" id="IPR001878">
    <property type="entry name" value="Znf_CCHC"/>
</dbReference>
<feature type="domain" description="CCHC-type" evidence="3">
    <location>
        <begin position="126"/>
        <end position="139"/>
    </location>
</feature>
<dbReference type="Proteomes" id="UP001151760">
    <property type="component" value="Unassembled WGS sequence"/>
</dbReference>
<evidence type="ECO:0000313" key="5">
    <source>
        <dbReference type="Proteomes" id="UP001151760"/>
    </source>
</evidence>
<accession>A0ABQ4WKP4</accession>
<dbReference type="SUPFAM" id="SSF57756">
    <property type="entry name" value="Retrovirus zinc finger-like domains"/>
    <property type="match status" value="1"/>
</dbReference>
<keyword evidence="1" id="KW-0862">Zinc</keyword>
<keyword evidence="1" id="KW-0479">Metal-binding</keyword>
<protein>
    <submittedName>
        <fullName evidence="4">Retrovirus-related pol polyprotein from transposon TNT 1-94</fullName>
    </submittedName>
</protein>
<evidence type="ECO:0000256" key="1">
    <source>
        <dbReference type="PROSITE-ProRule" id="PRU00047"/>
    </source>
</evidence>
<keyword evidence="5" id="KW-1185">Reference proteome</keyword>
<dbReference type="InterPro" id="IPR036875">
    <property type="entry name" value="Znf_CCHC_sf"/>
</dbReference>
<evidence type="ECO:0000256" key="2">
    <source>
        <dbReference type="SAM" id="MobiDB-lite"/>
    </source>
</evidence>
<reference evidence="4" key="1">
    <citation type="journal article" date="2022" name="Int. J. Mol. Sci.">
        <title>Draft Genome of Tanacetum Coccineum: Genomic Comparison of Closely Related Tanacetum-Family Plants.</title>
        <authorList>
            <person name="Yamashiro T."/>
            <person name="Shiraishi A."/>
            <person name="Nakayama K."/>
            <person name="Satake H."/>
        </authorList>
    </citation>
    <scope>NUCLEOTIDE SEQUENCE</scope>
</reference>
<sequence>MKEGASVANHVNEFNSILSRLMSVDIKFDDEVQSLFLLSSLPESWSGTIIVVSGLTRTTKLKFDNIRDLILGEDIRRKTSGEYLNSLISAEDKGMGRKQDRGQKQNIGRSKSKKRDQSKSRQDITCWNCNHKGHFQNQCLKPVASRDKEVNMEARDSDDALEELERFKLRFDKVHLADDNSLDIASIRDVLDEEGYHVGFGDQQWKVTKGSLVVVCGNKHGSMYIVEVHPEGIGTFIGGSGSVALGFEDDMRIPYILIGLRIPQEEWRGKDTSLAHLKVFGCDSFVKVKDVRGEATKCTFIGSDLNEMRYNFRDIKSH</sequence>
<evidence type="ECO:0000313" key="4">
    <source>
        <dbReference type="EMBL" id="GJS53444.1"/>
    </source>
</evidence>
<name>A0ABQ4WKP4_9ASTR</name>
<reference evidence="4" key="2">
    <citation type="submission" date="2022-01" db="EMBL/GenBank/DDBJ databases">
        <authorList>
            <person name="Yamashiro T."/>
            <person name="Shiraishi A."/>
            <person name="Satake H."/>
            <person name="Nakayama K."/>
        </authorList>
    </citation>
    <scope>NUCLEOTIDE SEQUENCE</scope>
</reference>
<evidence type="ECO:0000259" key="3">
    <source>
        <dbReference type="PROSITE" id="PS50158"/>
    </source>
</evidence>
<comment type="caution">
    <text evidence="4">The sequence shown here is derived from an EMBL/GenBank/DDBJ whole genome shotgun (WGS) entry which is preliminary data.</text>
</comment>
<dbReference type="Pfam" id="PF14223">
    <property type="entry name" value="Retrotran_gag_2"/>
    <property type="match status" value="1"/>
</dbReference>
<keyword evidence="1" id="KW-0863">Zinc-finger</keyword>